<evidence type="ECO:0000256" key="1">
    <source>
        <dbReference type="ARBA" id="ARBA00009941"/>
    </source>
</evidence>
<dbReference type="AlphaFoldDB" id="A0A2G9V1E8"/>
<gene>
    <name evidence="2" type="ORF">TELCIR_01705</name>
</gene>
<dbReference type="GO" id="GO:0004197">
    <property type="term" value="F:cysteine-type endopeptidase activity"/>
    <property type="evidence" value="ECO:0007669"/>
    <property type="project" value="TreeGrafter"/>
</dbReference>
<dbReference type="Pfam" id="PF01650">
    <property type="entry name" value="Peptidase_C13"/>
    <property type="match status" value="1"/>
</dbReference>
<dbReference type="InterPro" id="IPR001096">
    <property type="entry name" value="Peptidase_C13"/>
</dbReference>
<dbReference type="PANTHER" id="PTHR12000">
    <property type="entry name" value="HEMOGLOBINASE FAMILY MEMBER"/>
    <property type="match status" value="1"/>
</dbReference>
<proteinExistence type="inferred from homology"/>
<name>A0A2G9V1E8_TELCI</name>
<sequence length="323" mass="36541">MEKTVAYSAATKGKLAVCKGKRASVEHEQTSGSPPRIHCITSDIITMLQADVCHAYHTLVNHGVKRENIIVMMYDDIANHHNVEHLPNLEQSDAVTPENFLAILSGNTSALEGGNGRVIHGTIEDRIFVYFSDHGGEGLIAFPNTRLTVKRLNVALKEMHRNHKFGQLVFYLEACESGSMFYNILRSNINVYAITAANETESSYATYCDNDLDLPCLGDEFSVNWMEDSDTEDINVERLDYQFQWVREITQKSHVKRYGNMSIAQEPVAWFQEFQAQQKKVSWPSRDVELMELQKKKLLSPQSTAIDLEISRIQKTSLESAHA</sequence>
<organism evidence="2 3">
    <name type="scientific">Teladorsagia circumcincta</name>
    <name type="common">Brown stomach worm</name>
    <name type="synonym">Ostertagia circumcincta</name>
    <dbReference type="NCBI Taxonomy" id="45464"/>
    <lineage>
        <taxon>Eukaryota</taxon>
        <taxon>Metazoa</taxon>
        <taxon>Ecdysozoa</taxon>
        <taxon>Nematoda</taxon>
        <taxon>Chromadorea</taxon>
        <taxon>Rhabditida</taxon>
        <taxon>Rhabditina</taxon>
        <taxon>Rhabditomorpha</taxon>
        <taxon>Strongyloidea</taxon>
        <taxon>Trichostrongylidae</taxon>
        <taxon>Teladorsagia</taxon>
    </lineage>
</organism>
<comment type="similarity">
    <text evidence="1">Belongs to the peptidase C13 family.</text>
</comment>
<reference evidence="2 3" key="1">
    <citation type="submission" date="2015-09" db="EMBL/GenBank/DDBJ databases">
        <title>Draft genome of the parasitic nematode Teladorsagia circumcincta isolate WARC Sus (inbred).</title>
        <authorList>
            <person name="Mitreva M."/>
        </authorList>
    </citation>
    <scope>NUCLEOTIDE SEQUENCE [LARGE SCALE GENOMIC DNA]</scope>
    <source>
        <strain evidence="2 3">S</strain>
    </source>
</reference>
<dbReference type="OrthoDB" id="192611at2759"/>
<dbReference type="GO" id="GO:0006624">
    <property type="term" value="P:vacuolar protein processing"/>
    <property type="evidence" value="ECO:0007669"/>
    <property type="project" value="TreeGrafter"/>
</dbReference>
<evidence type="ECO:0000313" key="3">
    <source>
        <dbReference type="Proteomes" id="UP000230423"/>
    </source>
</evidence>
<accession>A0A2G9V1E8</accession>
<evidence type="ECO:0000313" key="2">
    <source>
        <dbReference type="EMBL" id="PIO76226.1"/>
    </source>
</evidence>
<dbReference type="PANTHER" id="PTHR12000:SF42">
    <property type="entry name" value="LEGUMAIN"/>
    <property type="match status" value="1"/>
</dbReference>
<dbReference type="EMBL" id="KZ345069">
    <property type="protein sequence ID" value="PIO76226.1"/>
    <property type="molecule type" value="Genomic_DNA"/>
</dbReference>
<dbReference type="GO" id="GO:0005773">
    <property type="term" value="C:vacuole"/>
    <property type="evidence" value="ECO:0007669"/>
    <property type="project" value="GOC"/>
</dbReference>
<protein>
    <submittedName>
        <fullName evidence="2">Peptidase C13 family protein</fullName>
    </submittedName>
</protein>
<dbReference type="Proteomes" id="UP000230423">
    <property type="component" value="Unassembled WGS sequence"/>
</dbReference>
<keyword evidence="3" id="KW-1185">Reference proteome</keyword>
<dbReference type="Gene3D" id="3.40.50.1460">
    <property type="match status" value="1"/>
</dbReference>
<dbReference type="GO" id="GO:0051603">
    <property type="term" value="P:proteolysis involved in protein catabolic process"/>
    <property type="evidence" value="ECO:0007669"/>
    <property type="project" value="TreeGrafter"/>
</dbReference>